<gene>
    <name evidence="2" type="ORF">MtrunA17_Chr8g0350251</name>
</gene>
<dbReference type="Gramene" id="rna46115">
    <property type="protein sequence ID" value="RHN40025.1"/>
    <property type="gene ID" value="gene46115"/>
</dbReference>
<reference evidence="2" key="1">
    <citation type="journal article" date="2018" name="Nat. Plants">
        <title>Whole-genome landscape of Medicago truncatula symbiotic genes.</title>
        <authorList>
            <person name="Pecrix Y."/>
            <person name="Gamas P."/>
            <person name="Carrere S."/>
        </authorList>
    </citation>
    <scope>NUCLEOTIDE SEQUENCE</scope>
    <source>
        <tissue evidence="2">Leaves</tissue>
    </source>
</reference>
<organism evidence="2">
    <name type="scientific">Medicago truncatula</name>
    <name type="common">Barrel medic</name>
    <name type="synonym">Medicago tribuloides</name>
    <dbReference type="NCBI Taxonomy" id="3880"/>
    <lineage>
        <taxon>Eukaryota</taxon>
        <taxon>Viridiplantae</taxon>
        <taxon>Streptophyta</taxon>
        <taxon>Embryophyta</taxon>
        <taxon>Tracheophyta</taxon>
        <taxon>Spermatophyta</taxon>
        <taxon>Magnoliopsida</taxon>
        <taxon>eudicotyledons</taxon>
        <taxon>Gunneridae</taxon>
        <taxon>Pentapetalae</taxon>
        <taxon>rosids</taxon>
        <taxon>fabids</taxon>
        <taxon>Fabales</taxon>
        <taxon>Fabaceae</taxon>
        <taxon>Papilionoideae</taxon>
        <taxon>50 kb inversion clade</taxon>
        <taxon>NPAAA clade</taxon>
        <taxon>Hologalegina</taxon>
        <taxon>IRL clade</taxon>
        <taxon>Trifolieae</taxon>
        <taxon>Medicago</taxon>
    </lineage>
</organism>
<evidence type="ECO:0000313" key="2">
    <source>
        <dbReference type="EMBL" id="RHN40025.1"/>
    </source>
</evidence>
<name>A0A396GMX2_MEDTR</name>
<protein>
    <submittedName>
        <fullName evidence="2">Uncharacterized protein</fullName>
    </submittedName>
</protein>
<dbReference type="EMBL" id="PSQE01000008">
    <property type="protein sequence ID" value="RHN40025.1"/>
    <property type="molecule type" value="Genomic_DNA"/>
</dbReference>
<evidence type="ECO:0000256" key="1">
    <source>
        <dbReference type="SAM" id="MobiDB-lite"/>
    </source>
</evidence>
<comment type="caution">
    <text evidence="2">The sequence shown here is derived from an EMBL/GenBank/DDBJ whole genome shotgun (WGS) entry which is preliminary data.</text>
</comment>
<dbReference type="Proteomes" id="UP000265566">
    <property type="component" value="Chromosome 8"/>
</dbReference>
<sequence>MDPEHTSEVATHGKHCANSKDAAVNPLCKPPFQLFPISDMVQ</sequence>
<proteinExistence type="predicted"/>
<dbReference type="AlphaFoldDB" id="A0A396GMX2"/>
<accession>A0A396GMX2</accession>
<feature type="region of interest" description="Disordered" evidence="1">
    <location>
        <begin position="1"/>
        <end position="24"/>
    </location>
</feature>